<reference evidence="3" key="1">
    <citation type="journal article" date="2006" name="PLoS Biol.">
        <title>Macronuclear genome sequence of the ciliate Tetrahymena thermophila, a model eukaryote.</title>
        <authorList>
            <person name="Eisen J.A."/>
            <person name="Coyne R.S."/>
            <person name="Wu M."/>
            <person name="Wu D."/>
            <person name="Thiagarajan M."/>
            <person name="Wortman J.R."/>
            <person name="Badger J.H."/>
            <person name="Ren Q."/>
            <person name="Amedeo P."/>
            <person name="Jones K.M."/>
            <person name="Tallon L.J."/>
            <person name="Delcher A.L."/>
            <person name="Salzberg S.L."/>
            <person name="Silva J.C."/>
            <person name="Haas B.J."/>
            <person name="Majoros W.H."/>
            <person name="Farzad M."/>
            <person name="Carlton J.M."/>
            <person name="Smith R.K. Jr."/>
            <person name="Garg J."/>
            <person name="Pearlman R.E."/>
            <person name="Karrer K.M."/>
            <person name="Sun L."/>
            <person name="Manning G."/>
            <person name="Elde N.C."/>
            <person name="Turkewitz A.P."/>
            <person name="Asai D.J."/>
            <person name="Wilkes D.E."/>
            <person name="Wang Y."/>
            <person name="Cai H."/>
            <person name="Collins K."/>
            <person name="Stewart B.A."/>
            <person name="Lee S.R."/>
            <person name="Wilamowska K."/>
            <person name="Weinberg Z."/>
            <person name="Ruzzo W.L."/>
            <person name="Wloga D."/>
            <person name="Gaertig J."/>
            <person name="Frankel J."/>
            <person name="Tsao C.-C."/>
            <person name="Gorovsky M.A."/>
            <person name="Keeling P.J."/>
            <person name="Waller R.F."/>
            <person name="Patron N.J."/>
            <person name="Cherry J.M."/>
            <person name="Stover N.A."/>
            <person name="Krieger C.J."/>
            <person name="del Toro C."/>
            <person name="Ryder H.F."/>
            <person name="Williamson S.C."/>
            <person name="Barbeau R.A."/>
            <person name="Hamilton E.P."/>
            <person name="Orias E."/>
        </authorList>
    </citation>
    <scope>NUCLEOTIDE SEQUENCE [LARGE SCALE GENOMIC DNA]</scope>
    <source>
        <strain evidence="3">SB210</strain>
    </source>
</reference>
<dbReference type="InParanoid" id="I7LVQ7"/>
<evidence type="ECO:0000313" key="2">
    <source>
        <dbReference type="EMBL" id="EAR99531.4"/>
    </source>
</evidence>
<feature type="region of interest" description="Disordered" evidence="1">
    <location>
        <begin position="389"/>
        <end position="411"/>
    </location>
</feature>
<dbReference type="KEGG" id="tet:TTHERM_00137940"/>
<gene>
    <name evidence="2" type="ORF">TTHERM_00137940</name>
</gene>
<dbReference type="Proteomes" id="UP000009168">
    <property type="component" value="Unassembled WGS sequence"/>
</dbReference>
<proteinExistence type="predicted"/>
<keyword evidence="3" id="KW-1185">Reference proteome</keyword>
<sequence>MNFIQFNNQIPKVSDNYHQNYQKDILTNQYLCFNEECEASDLNQRMCYQQHPAYVLPKSQIKTQLAKFNTNHSQYDSMMGILYQTISLIQELQKILEVFHYIPKLQEDSVEYQQKMFHKLKSHFELISNFEKLWLVIKNQNQLFFQTEIFINQIKEQVYKFECQYFCYRQMTIQQGQQYLELNKQFLIDNNNSKNNKQMHQKQNDIQNCIQINDDQSSGDDIQIIEQSNFKQYLGEEEEAEGSNQNHVLIEINSQNQSRDDQVVELSSGEDNIQMHVQDFRSTYQFHNMIDEKLDQQQKYNKFLNNQQNCSQQIIISTNSNLAGQTSNEAQNDQAIKNQTQHIQNKKIKKSKKETIKEGGASSSQDKNQKQRKKRITKEQKILELQKKLQGNLSETKQNSQTLSDQDLQKQNQSAQTTLNIKSIIIPLNFKKSGNSVNNSLLTTSDETIKNNISQTININQQQNFDSSKTTQLMTTSSESSNLNEKVIEDDDELEQELQIIKNQHGSVEKLMVTQYSWQKQSSEKRKSFDSNQEEEYSRISQMNQLKIPMQGENSEIVVGKNENYLAQFKVIYFKNKKALLALNQKNLVLYTFQKPKSRKQPQYDQYNIDSEEEIQESKSQQEIDYNFLHKKKILYNNIKSAEIFEIYGSYFVLVMFETNGFVSVVKSNNLIKWKPYYKSVEPSISANYYIFNNSTTLQMILFYSSQIKLVQLDINSSKPNAKQANSKFLQQSLLEGSFSTACQGIWQVKRDQNQTVECKYNLYFTILQDNYLSIFKYDTQKIDILAREYLQNVQFCKLLKINDEVNIVAIIENEIQLYDLQIKLHTRIQAKPEFGSVIDVSLPSNQIQNEQYILIIQEKGSFLYNFKKNKTNILKLPEKYNSIFHSQNLQSLVTLNEQENGSFQINLNSVNQIQI</sequence>
<evidence type="ECO:0000313" key="3">
    <source>
        <dbReference type="Proteomes" id="UP000009168"/>
    </source>
</evidence>
<dbReference type="AlphaFoldDB" id="I7LVQ7"/>
<dbReference type="GeneID" id="7839974"/>
<feature type="compositionally biased region" description="Polar residues" evidence="1">
    <location>
        <begin position="391"/>
        <end position="411"/>
    </location>
</feature>
<dbReference type="EMBL" id="GG662639">
    <property type="protein sequence ID" value="EAR99531.4"/>
    <property type="molecule type" value="Genomic_DNA"/>
</dbReference>
<protein>
    <submittedName>
        <fullName evidence="2">Uncharacterized protein</fullName>
    </submittedName>
</protein>
<organism evidence="2 3">
    <name type="scientific">Tetrahymena thermophila (strain SB210)</name>
    <dbReference type="NCBI Taxonomy" id="312017"/>
    <lineage>
        <taxon>Eukaryota</taxon>
        <taxon>Sar</taxon>
        <taxon>Alveolata</taxon>
        <taxon>Ciliophora</taxon>
        <taxon>Intramacronucleata</taxon>
        <taxon>Oligohymenophorea</taxon>
        <taxon>Hymenostomatida</taxon>
        <taxon>Tetrahymenina</taxon>
        <taxon>Tetrahymenidae</taxon>
        <taxon>Tetrahymena</taxon>
    </lineage>
</organism>
<accession>I7LVQ7</accession>
<dbReference type="RefSeq" id="XP_001019776.4">
    <property type="nucleotide sequence ID" value="XM_001019776.4"/>
</dbReference>
<name>I7LVQ7_TETTS</name>
<evidence type="ECO:0000256" key="1">
    <source>
        <dbReference type="SAM" id="MobiDB-lite"/>
    </source>
</evidence>
<feature type="region of interest" description="Disordered" evidence="1">
    <location>
        <begin position="340"/>
        <end position="376"/>
    </location>
</feature>